<evidence type="ECO:0000256" key="5">
    <source>
        <dbReference type="ARBA" id="ARBA00023065"/>
    </source>
</evidence>
<feature type="compositionally biased region" description="Acidic residues" evidence="9">
    <location>
        <begin position="434"/>
        <end position="460"/>
    </location>
</feature>
<proteinExistence type="inferred from homology"/>
<evidence type="ECO:0000256" key="9">
    <source>
        <dbReference type="SAM" id="MobiDB-lite"/>
    </source>
</evidence>
<dbReference type="InterPro" id="IPR013099">
    <property type="entry name" value="K_chnl_dom"/>
</dbReference>
<evidence type="ECO:0000256" key="6">
    <source>
        <dbReference type="ARBA" id="ARBA00023136"/>
    </source>
</evidence>
<keyword evidence="7 8" id="KW-0407">Ion channel</keyword>
<feature type="transmembrane region" description="Helical" evidence="10">
    <location>
        <begin position="306"/>
        <end position="327"/>
    </location>
</feature>
<feature type="signal peptide" evidence="11">
    <location>
        <begin position="1"/>
        <end position="23"/>
    </location>
</feature>
<dbReference type="GO" id="GO:0022841">
    <property type="term" value="F:potassium ion leak channel activity"/>
    <property type="evidence" value="ECO:0007669"/>
    <property type="project" value="TreeGrafter"/>
</dbReference>
<feature type="region of interest" description="Disordered" evidence="9">
    <location>
        <begin position="428"/>
        <end position="464"/>
    </location>
</feature>
<organism evidence="13 14">
    <name type="scientific">Mesorhabditis spiculigera</name>
    <dbReference type="NCBI Taxonomy" id="96644"/>
    <lineage>
        <taxon>Eukaryota</taxon>
        <taxon>Metazoa</taxon>
        <taxon>Ecdysozoa</taxon>
        <taxon>Nematoda</taxon>
        <taxon>Chromadorea</taxon>
        <taxon>Rhabditida</taxon>
        <taxon>Rhabditina</taxon>
        <taxon>Rhabditomorpha</taxon>
        <taxon>Rhabditoidea</taxon>
        <taxon>Rhabditidae</taxon>
        <taxon>Mesorhabditinae</taxon>
        <taxon>Mesorhabditis</taxon>
    </lineage>
</organism>
<dbReference type="GO" id="GO:0005886">
    <property type="term" value="C:plasma membrane"/>
    <property type="evidence" value="ECO:0007669"/>
    <property type="project" value="TreeGrafter"/>
</dbReference>
<protein>
    <recommendedName>
        <fullName evidence="12">Potassium channel domain-containing protein</fullName>
    </recommendedName>
</protein>
<evidence type="ECO:0000256" key="8">
    <source>
        <dbReference type="RuleBase" id="RU003857"/>
    </source>
</evidence>
<evidence type="ECO:0000313" key="13">
    <source>
        <dbReference type="EMBL" id="CAJ0582009.1"/>
    </source>
</evidence>
<dbReference type="InterPro" id="IPR003280">
    <property type="entry name" value="2pore_dom_K_chnl"/>
</dbReference>
<dbReference type="SUPFAM" id="SSF81324">
    <property type="entry name" value="Voltage-gated potassium channels"/>
    <property type="match status" value="2"/>
</dbReference>
<keyword evidence="6 10" id="KW-0472">Membrane</keyword>
<keyword evidence="14" id="KW-1185">Reference proteome</keyword>
<evidence type="ECO:0000256" key="2">
    <source>
        <dbReference type="ARBA" id="ARBA00022448"/>
    </source>
</evidence>
<dbReference type="AlphaFoldDB" id="A0AA36D918"/>
<feature type="transmembrane region" description="Helical" evidence="10">
    <location>
        <begin position="279"/>
        <end position="299"/>
    </location>
</feature>
<feature type="domain" description="Potassium channel" evidence="12">
    <location>
        <begin position="104"/>
        <end position="157"/>
    </location>
</feature>
<evidence type="ECO:0000259" key="12">
    <source>
        <dbReference type="Pfam" id="PF07885"/>
    </source>
</evidence>
<keyword evidence="4 10" id="KW-1133">Transmembrane helix</keyword>
<dbReference type="Proteomes" id="UP001177023">
    <property type="component" value="Unassembled WGS sequence"/>
</dbReference>
<comment type="subcellular location">
    <subcellularLocation>
        <location evidence="1">Membrane</location>
        <topology evidence="1">Multi-pass membrane protein</topology>
    </subcellularLocation>
</comment>
<feature type="transmembrane region" description="Helical" evidence="10">
    <location>
        <begin position="255"/>
        <end position="273"/>
    </location>
</feature>
<reference evidence="13" key="1">
    <citation type="submission" date="2023-06" db="EMBL/GenBank/DDBJ databases">
        <authorList>
            <person name="Delattre M."/>
        </authorList>
    </citation>
    <scope>NUCLEOTIDE SEQUENCE</scope>
    <source>
        <strain evidence="13">AF72</strain>
    </source>
</reference>
<dbReference type="GO" id="GO:0015271">
    <property type="term" value="F:outward rectifier potassium channel activity"/>
    <property type="evidence" value="ECO:0007669"/>
    <property type="project" value="TreeGrafter"/>
</dbReference>
<evidence type="ECO:0000256" key="4">
    <source>
        <dbReference type="ARBA" id="ARBA00022989"/>
    </source>
</evidence>
<comment type="caution">
    <text evidence="13">The sequence shown here is derived from an EMBL/GenBank/DDBJ whole genome shotgun (WGS) entry which is preliminary data.</text>
</comment>
<keyword evidence="5 8" id="KW-0406">Ion transport</keyword>
<comment type="similarity">
    <text evidence="8">Belongs to the two pore domain potassium channel (TC 1.A.1.8) family.</text>
</comment>
<keyword evidence="3 8" id="KW-0812">Transmembrane</keyword>
<dbReference type="GO" id="GO:0030322">
    <property type="term" value="P:stabilization of membrane potential"/>
    <property type="evidence" value="ECO:0007669"/>
    <property type="project" value="TreeGrafter"/>
</dbReference>
<gene>
    <name evidence="13" type="ORF">MSPICULIGERA_LOCUS20152</name>
</gene>
<keyword evidence="2 8" id="KW-0813">Transport</keyword>
<feature type="non-terminal residue" evidence="13">
    <location>
        <position position="478"/>
    </location>
</feature>
<feature type="domain" description="Potassium channel" evidence="12">
    <location>
        <begin position="257"/>
        <end position="331"/>
    </location>
</feature>
<evidence type="ECO:0000256" key="3">
    <source>
        <dbReference type="ARBA" id="ARBA00022692"/>
    </source>
</evidence>
<dbReference type="Gene3D" id="1.10.287.70">
    <property type="match status" value="1"/>
</dbReference>
<evidence type="ECO:0000313" key="14">
    <source>
        <dbReference type="Proteomes" id="UP001177023"/>
    </source>
</evidence>
<dbReference type="PANTHER" id="PTHR11003">
    <property type="entry name" value="POTASSIUM CHANNEL, SUBFAMILY K"/>
    <property type="match status" value="1"/>
</dbReference>
<feature type="transmembrane region" description="Helical" evidence="10">
    <location>
        <begin position="139"/>
        <end position="164"/>
    </location>
</feature>
<feature type="chain" id="PRO_5041443205" description="Potassium channel domain-containing protein" evidence="11">
    <location>
        <begin position="24"/>
        <end position="478"/>
    </location>
</feature>
<evidence type="ECO:0000256" key="1">
    <source>
        <dbReference type="ARBA" id="ARBA00004141"/>
    </source>
</evidence>
<evidence type="ECO:0000256" key="7">
    <source>
        <dbReference type="ARBA" id="ARBA00023303"/>
    </source>
</evidence>
<dbReference type="Pfam" id="PF07885">
    <property type="entry name" value="Ion_trans_2"/>
    <property type="match status" value="2"/>
</dbReference>
<keyword evidence="11" id="KW-0732">Signal</keyword>
<evidence type="ECO:0000256" key="11">
    <source>
        <dbReference type="SAM" id="SignalP"/>
    </source>
</evidence>
<dbReference type="PANTHER" id="PTHR11003:SF307">
    <property type="entry name" value="POTASSIUM CHANNEL DOMAIN-CONTAINING PROTEIN"/>
    <property type="match status" value="1"/>
</dbReference>
<sequence>MLWILVLFVWSVFGGLLFSAIEGGNDRTLLLQEFRRQKDIWDKRPSFQDEIFQRFRNVENDLDNYAAKRGLGPDEAGKALVREALEWYEEKMGITITEPVMEDTKWDIFGGIYYSASLYTTIGYGNYFPQTTTGRIVSMLYAFVGIPLVFTILLDWGFLYFTWIEYFWNHMNQKFCRSRMARDNERKIRNERVRRVGSELSLRSTSTMPLLSVHTANRELVNNTDHHIESNKPLQALDVVLSEQEQIKTVPLKSALIFFIMWICFSAWVVRLWEYDWTYFTAFYFFFTSLTTIGLGDVVTKSPKFIMFQLFMTLVGLSVVGLSIAIIQSKVRLVFDRLIRSIDAQYRIKQIDQNVATMSIITDEYEGIKRLCDSQPLQDRLVFIAMDEHKMSMLRERWRQKSRMVNRITQTYPSKADKFVQTGNRVYDQPNVGEEGEWESEYSYDDEEGSEEDSEGGELDELGRRVPPSRKYIYTIFD</sequence>
<evidence type="ECO:0000256" key="10">
    <source>
        <dbReference type="SAM" id="Phobius"/>
    </source>
</evidence>
<name>A0AA36D918_9BILA</name>
<dbReference type="EMBL" id="CATQJA010002664">
    <property type="protein sequence ID" value="CAJ0582009.1"/>
    <property type="molecule type" value="Genomic_DNA"/>
</dbReference>
<accession>A0AA36D918</accession>
<dbReference type="PRINTS" id="PR01333">
    <property type="entry name" value="2POREKCHANEL"/>
</dbReference>